<sequence>MRCLEREYDSRFGLAGTYHYRSSSQTLTRAPVSPSLHCETSEVISASLPLAIRPFLLSASAQFAYGVFFWLCNDPWDPIHGNCSRLITREQEVNRPQHNRRRDGRRFLPLRLCRRRVHNFDSSPSQTLCSISVRANVATKKPTSC</sequence>
<dbReference type="AlphaFoldDB" id="A0A6G1HJX2"/>
<keyword evidence="2" id="KW-1185">Reference proteome</keyword>
<proteinExistence type="predicted"/>
<accession>A0A6G1HJX2</accession>
<dbReference type="EMBL" id="ML996708">
    <property type="protein sequence ID" value="KAF2396156.1"/>
    <property type="molecule type" value="Genomic_DNA"/>
</dbReference>
<name>A0A6G1HJX2_9PEZI</name>
<evidence type="ECO:0000313" key="1">
    <source>
        <dbReference type="EMBL" id="KAF2396156.1"/>
    </source>
</evidence>
<evidence type="ECO:0000313" key="2">
    <source>
        <dbReference type="Proteomes" id="UP000799640"/>
    </source>
</evidence>
<gene>
    <name evidence="1" type="ORF">EJ06DRAFT_500561</name>
</gene>
<protein>
    <submittedName>
        <fullName evidence="1">Uncharacterized protein</fullName>
    </submittedName>
</protein>
<dbReference type="Proteomes" id="UP000799640">
    <property type="component" value="Unassembled WGS sequence"/>
</dbReference>
<organism evidence="1 2">
    <name type="scientific">Trichodelitschia bisporula</name>
    <dbReference type="NCBI Taxonomy" id="703511"/>
    <lineage>
        <taxon>Eukaryota</taxon>
        <taxon>Fungi</taxon>
        <taxon>Dikarya</taxon>
        <taxon>Ascomycota</taxon>
        <taxon>Pezizomycotina</taxon>
        <taxon>Dothideomycetes</taxon>
        <taxon>Dothideomycetes incertae sedis</taxon>
        <taxon>Phaeotrichales</taxon>
        <taxon>Phaeotrichaceae</taxon>
        <taxon>Trichodelitschia</taxon>
    </lineage>
</organism>
<reference evidence="1" key="1">
    <citation type="journal article" date="2020" name="Stud. Mycol.">
        <title>101 Dothideomycetes genomes: a test case for predicting lifestyles and emergence of pathogens.</title>
        <authorList>
            <person name="Haridas S."/>
            <person name="Albert R."/>
            <person name="Binder M."/>
            <person name="Bloem J."/>
            <person name="Labutti K."/>
            <person name="Salamov A."/>
            <person name="Andreopoulos B."/>
            <person name="Baker S."/>
            <person name="Barry K."/>
            <person name="Bills G."/>
            <person name="Bluhm B."/>
            <person name="Cannon C."/>
            <person name="Castanera R."/>
            <person name="Culley D."/>
            <person name="Daum C."/>
            <person name="Ezra D."/>
            <person name="Gonzalez J."/>
            <person name="Henrissat B."/>
            <person name="Kuo A."/>
            <person name="Liang C."/>
            <person name="Lipzen A."/>
            <person name="Lutzoni F."/>
            <person name="Magnuson J."/>
            <person name="Mondo S."/>
            <person name="Nolan M."/>
            <person name="Ohm R."/>
            <person name="Pangilinan J."/>
            <person name="Park H.-J."/>
            <person name="Ramirez L."/>
            <person name="Alfaro M."/>
            <person name="Sun H."/>
            <person name="Tritt A."/>
            <person name="Yoshinaga Y."/>
            <person name="Zwiers L.-H."/>
            <person name="Turgeon B."/>
            <person name="Goodwin S."/>
            <person name="Spatafora J."/>
            <person name="Crous P."/>
            <person name="Grigoriev I."/>
        </authorList>
    </citation>
    <scope>NUCLEOTIDE SEQUENCE</scope>
    <source>
        <strain evidence="1">CBS 262.69</strain>
    </source>
</reference>